<keyword evidence="1" id="KW-0539">Nucleus</keyword>
<dbReference type="EMBL" id="DF236967">
    <property type="protein sequence ID" value="GAQ78774.1"/>
    <property type="molecule type" value="Genomic_DNA"/>
</dbReference>
<protein>
    <recommendedName>
        <fullName evidence="3">WRC domain-containing protein</fullName>
    </recommendedName>
</protein>
<feature type="region of interest" description="Disordered" evidence="2">
    <location>
        <begin position="570"/>
        <end position="597"/>
    </location>
</feature>
<evidence type="ECO:0000256" key="1">
    <source>
        <dbReference type="ARBA" id="ARBA00023242"/>
    </source>
</evidence>
<feature type="compositionally biased region" description="Acidic residues" evidence="2">
    <location>
        <begin position="408"/>
        <end position="419"/>
    </location>
</feature>
<dbReference type="Proteomes" id="UP000054558">
    <property type="component" value="Unassembled WGS sequence"/>
</dbReference>
<feature type="compositionally biased region" description="Basic and acidic residues" evidence="2">
    <location>
        <begin position="374"/>
        <end position="386"/>
    </location>
</feature>
<accession>A0A1Y1HJQ0</accession>
<dbReference type="InterPro" id="IPR014977">
    <property type="entry name" value="WRC_dom"/>
</dbReference>
<feature type="region of interest" description="Disordered" evidence="2">
    <location>
        <begin position="172"/>
        <end position="196"/>
    </location>
</feature>
<proteinExistence type="predicted"/>
<feature type="region of interest" description="Disordered" evidence="2">
    <location>
        <begin position="674"/>
        <end position="717"/>
    </location>
</feature>
<feature type="region of interest" description="Disordered" evidence="2">
    <location>
        <begin position="509"/>
        <end position="533"/>
    </location>
</feature>
<feature type="compositionally biased region" description="Basic and acidic residues" evidence="2">
    <location>
        <begin position="585"/>
        <end position="597"/>
    </location>
</feature>
<feature type="compositionally biased region" description="Basic and acidic residues" evidence="2">
    <location>
        <begin position="309"/>
        <end position="320"/>
    </location>
</feature>
<evidence type="ECO:0000313" key="4">
    <source>
        <dbReference type="EMBL" id="GAQ78774.1"/>
    </source>
</evidence>
<dbReference type="PROSITE" id="PS51667">
    <property type="entry name" value="WRC"/>
    <property type="match status" value="1"/>
</dbReference>
<organism evidence="4 5">
    <name type="scientific">Klebsormidium nitens</name>
    <name type="common">Green alga</name>
    <name type="synonym">Ulothrix nitens</name>
    <dbReference type="NCBI Taxonomy" id="105231"/>
    <lineage>
        <taxon>Eukaryota</taxon>
        <taxon>Viridiplantae</taxon>
        <taxon>Streptophyta</taxon>
        <taxon>Klebsormidiophyceae</taxon>
        <taxon>Klebsormidiales</taxon>
        <taxon>Klebsormidiaceae</taxon>
        <taxon>Klebsormidium</taxon>
    </lineage>
</organism>
<feature type="region of interest" description="Disordered" evidence="2">
    <location>
        <begin position="752"/>
        <end position="788"/>
    </location>
</feature>
<feature type="region of interest" description="Disordered" evidence="2">
    <location>
        <begin position="824"/>
        <end position="860"/>
    </location>
</feature>
<feature type="compositionally biased region" description="Low complexity" evidence="2">
    <location>
        <begin position="1123"/>
        <end position="1133"/>
    </location>
</feature>
<feature type="region of interest" description="Disordered" evidence="2">
    <location>
        <begin position="914"/>
        <end position="936"/>
    </location>
</feature>
<evidence type="ECO:0000313" key="5">
    <source>
        <dbReference type="Proteomes" id="UP000054558"/>
    </source>
</evidence>
<evidence type="ECO:0000256" key="2">
    <source>
        <dbReference type="SAM" id="MobiDB-lite"/>
    </source>
</evidence>
<feature type="compositionally biased region" description="Basic residues" evidence="2">
    <location>
        <begin position="1246"/>
        <end position="1257"/>
    </location>
</feature>
<gene>
    <name evidence="4" type="ORF">KFL_000180560</name>
</gene>
<feature type="region of interest" description="Disordered" evidence="2">
    <location>
        <begin position="309"/>
        <end position="484"/>
    </location>
</feature>
<keyword evidence="5" id="KW-1185">Reference proteome</keyword>
<feature type="domain" description="WRC" evidence="3">
    <location>
        <begin position="861"/>
        <end position="910"/>
    </location>
</feature>
<dbReference type="OMA" id="PVIRIAM"/>
<feature type="compositionally biased region" description="Basic and acidic residues" evidence="2">
    <location>
        <begin position="1271"/>
        <end position="1298"/>
    </location>
</feature>
<evidence type="ECO:0000259" key="3">
    <source>
        <dbReference type="PROSITE" id="PS51667"/>
    </source>
</evidence>
<feature type="compositionally biased region" description="Low complexity" evidence="2">
    <location>
        <begin position="1003"/>
        <end position="1012"/>
    </location>
</feature>
<feature type="compositionally biased region" description="Polar residues" evidence="2">
    <location>
        <begin position="334"/>
        <end position="348"/>
    </location>
</feature>
<sequence length="1354" mass="145367">MAFLLEDAARLAAIAPPNERLISTCHDLLAYAGKQGMSLAELCDHIRRTGKCPLPGDDAKARKLVEEALSSSDQFVLFLNRYTLRSVFVTGSELRRGAPQNVVAVQSDGRASSVSGCHHRDGDVENGGDCGMAVAAFRNQHDKESPGENLEEARCKSGSGVAGAECKEVLSGGGVAMSSPGSAHKRKGERGSAGTEERGLLRCFATLDLKLNAPPDSGEEAGRAEPELDQGASTTFKIPTGQQHDWGPHKAFPFDGIDNQLGNVVDLKSAVPGGEWSNAQLKLLRGCGSRENMPLTSFVLGKSRMTDDRSLLPTARDRKPATPLERSSEFLADSTPSQRPSQPGNPLTSPSPPDKLAGALGLLQAYDSDEEGASDERSDSGERGTREVLTSADLQRAGVSGTKSSGIVEDEGQSAEEESGVVGRSACKRCGVSIPGGRKVCDEHSGWASRRPSKRRPLPPEKEDSSEGDESGLGAEESEPPLAKCKRCEDEVEPGLRLCAKHNSWTRRRQIAQEADERGAKAGGVSLPGDPSSAEEKCYIVVGDRRNFCESHGQRAELCKEAETEKLTTRSLKEEAKGAVKTRSGAREVEGVKARKETDAVVGYKRKRESTSKGKCEKCERDARPGSTLCKWHKGGVTRSERDKRLRKCEKCERDVTPGSALCAYHKAWVTRTQRNKERRMRLQMEEQDEDREERRQSAKGGAAAGAETGGEERPTCRHYAHGKRTCIRPRLEGSKLCREHYACLPGAKRLTMGEEPTRPAPTVGVKRRASGEPNRSEKRRKVNDDEKRVAAKTLREVKKLGGMSVALESGKRKAADAVRAKYAGQRAKRARKGAAGGKGSPLLTSPPGRGDVSGKRVAGADVERRCVVRDGKRTWQCREAAVAGERRCRHHADQYEEYKRRWQAKAQLAREERVGGVTSSANAAGSKGRKREKGEIVRVSRGGRSSGGGAGGCVDCRKPALRGRVRCRDCNDANNRQSALWRARQRGARDGGQGGTQEKAASKGVGKKAAGTPKRGKVVLVTGERKCTNCKSPALEGKPKCAKHAEIQRLYWKRWYAARKSAGQAAKGPLKRKAGQRKVLGREGANSVTAAERQGRMRSDILEVSESGVTETGGRKAGGGASASPPVGGTPAEPVDPPAGETKEGAALFRRCQRERIVKGELVPCGNEAEEGEELCELHSDWMQQQLAKRRAKVVGSPEKGSGTAVGREKEGAEEAKDGTLGNGSGNGVGRTAQGAEEAGDGKLGKKLGSRLGRKKQGAEEANDGTLEDGNEKGLGRTKEGSEEADDGSREDQRIEETGNGAALLPELKQGEEVLGARGTRAKRTRGPFSRSPCHVSAPWSPTAGRLPKHLVG</sequence>
<name>A0A1Y1HJQ0_KLENI</name>
<reference evidence="4 5" key="1">
    <citation type="journal article" date="2014" name="Nat. Commun.">
        <title>Klebsormidium flaccidum genome reveals primary factors for plant terrestrial adaptation.</title>
        <authorList>
            <person name="Hori K."/>
            <person name="Maruyama F."/>
            <person name="Fujisawa T."/>
            <person name="Togashi T."/>
            <person name="Yamamoto N."/>
            <person name="Seo M."/>
            <person name="Sato S."/>
            <person name="Yamada T."/>
            <person name="Mori H."/>
            <person name="Tajima N."/>
            <person name="Moriyama T."/>
            <person name="Ikeuchi M."/>
            <person name="Watanabe M."/>
            <person name="Wada H."/>
            <person name="Kobayashi K."/>
            <person name="Saito M."/>
            <person name="Masuda T."/>
            <person name="Sasaki-Sekimoto Y."/>
            <person name="Mashiguchi K."/>
            <person name="Awai K."/>
            <person name="Shimojima M."/>
            <person name="Masuda S."/>
            <person name="Iwai M."/>
            <person name="Nobusawa T."/>
            <person name="Narise T."/>
            <person name="Kondo S."/>
            <person name="Saito H."/>
            <person name="Sato R."/>
            <person name="Murakawa M."/>
            <person name="Ihara Y."/>
            <person name="Oshima-Yamada Y."/>
            <person name="Ohtaka K."/>
            <person name="Satoh M."/>
            <person name="Sonobe K."/>
            <person name="Ishii M."/>
            <person name="Ohtani R."/>
            <person name="Kanamori-Sato M."/>
            <person name="Honoki R."/>
            <person name="Miyazaki D."/>
            <person name="Mochizuki H."/>
            <person name="Umetsu J."/>
            <person name="Higashi K."/>
            <person name="Shibata D."/>
            <person name="Kamiya Y."/>
            <person name="Sato N."/>
            <person name="Nakamura Y."/>
            <person name="Tabata S."/>
            <person name="Ida S."/>
            <person name="Kurokawa K."/>
            <person name="Ohta H."/>
        </authorList>
    </citation>
    <scope>NUCLEOTIDE SEQUENCE [LARGE SCALE GENOMIC DNA]</scope>
    <source>
        <strain evidence="4 5">NIES-2285</strain>
    </source>
</reference>
<feature type="compositionally biased region" description="Basic and acidic residues" evidence="2">
    <location>
        <begin position="1208"/>
        <end position="1219"/>
    </location>
</feature>
<feature type="region of interest" description="Disordered" evidence="2">
    <location>
        <begin position="1185"/>
        <end position="1354"/>
    </location>
</feature>
<feature type="region of interest" description="Disordered" evidence="2">
    <location>
        <begin position="1063"/>
        <end position="1148"/>
    </location>
</feature>
<feature type="region of interest" description="Disordered" evidence="2">
    <location>
        <begin position="984"/>
        <end position="1014"/>
    </location>
</feature>